<keyword evidence="4 6" id="KW-1133">Transmembrane helix</keyword>
<feature type="transmembrane region" description="Helical" evidence="6">
    <location>
        <begin position="174"/>
        <end position="193"/>
    </location>
</feature>
<evidence type="ECO:0000256" key="5">
    <source>
        <dbReference type="ARBA" id="ARBA00023136"/>
    </source>
</evidence>
<dbReference type="InterPro" id="IPR050833">
    <property type="entry name" value="Poly_Biosynth_Transport"/>
</dbReference>
<evidence type="ECO:0000313" key="7">
    <source>
        <dbReference type="EMBL" id="RGR71165.1"/>
    </source>
</evidence>
<keyword evidence="3 6" id="KW-0812">Transmembrane</keyword>
<evidence type="ECO:0000313" key="8">
    <source>
        <dbReference type="Proteomes" id="UP000284205"/>
    </source>
</evidence>
<evidence type="ECO:0000256" key="6">
    <source>
        <dbReference type="SAM" id="Phobius"/>
    </source>
</evidence>
<dbReference type="RefSeq" id="WP_122118775.1">
    <property type="nucleotide sequence ID" value="NZ_JAQCWB010000013.1"/>
</dbReference>
<dbReference type="AlphaFoldDB" id="A0A412FSL6"/>
<feature type="transmembrane region" description="Helical" evidence="6">
    <location>
        <begin position="415"/>
        <end position="433"/>
    </location>
</feature>
<dbReference type="EMBL" id="QRUO01000009">
    <property type="protein sequence ID" value="RGR71165.1"/>
    <property type="molecule type" value="Genomic_DNA"/>
</dbReference>
<dbReference type="Pfam" id="PF01943">
    <property type="entry name" value="Polysacc_synt"/>
    <property type="match status" value="1"/>
</dbReference>
<feature type="transmembrane region" description="Helical" evidence="6">
    <location>
        <begin position="383"/>
        <end position="403"/>
    </location>
</feature>
<feature type="transmembrane region" description="Helical" evidence="6">
    <location>
        <begin position="295"/>
        <end position="320"/>
    </location>
</feature>
<comment type="caution">
    <text evidence="7">The sequence shown here is derived from an EMBL/GenBank/DDBJ whole genome shotgun (WGS) entry which is preliminary data.</text>
</comment>
<evidence type="ECO:0000256" key="4">
    <source>
        <dbReference type="ARBA" id="ARBA00022989"/>
    </source>
</evidence>
<evidence type="ECO:0000256" key="3">
    <source>
        <dbReference type="ARBA" id="ARBA00022692"/>
    </source>
</evidence>
<dbReference type="GO" id="GO:0005886">
    <property type="term" value="C:plasma membrane"/>
    <property type="evidence" value="ECO:0007669"/>
    <property type="project" value="UniProtKB-SubCell"/>
</dbReference>
<dbReference type="Proteomes" id="UP000284205">
    <property type="component" value="Unassembled WGS sequence"/>
</dbReference>
<feature type="transmembrane region" description="Helical" evidence="6">
    <location>
        <begin position="81"/>
        <end position="107"/>
    </location>
</feature>
<feature type="transmembrane region" description="Helical" evidence="6">
    <location>
        <begin position="251"/>
        <end position="274"/>
    </location>
</feature>
<comment type="subcellular location">
    <subcellularLocation>
        <location evidence="1">Cell membrane</location>
        <topology evidence="1">Multi-pass membrane protein</topology>
    </subcellularLocation>
</comment>
<feature type="transmembrane region" description="Helical" evidence="6">
    <location>
        <begin position="439"/>
        <end position="456"/>
    </location>
</feature>
<feature type="transmembrane region" description="Helical" evidence="6">
    <location>
        <begin position="47"/>
        <end position="69"/>
    </location>
</feature>
<feature type="transmembrane region" description="Helical" evidence="6">
    <location>
        <begin position="358"/>
        <end position="377"/>
    </location>
</feature>
<accession>A0A412FSL6</accession>
<feature type="transmembrane region" description="Helical" evidence="6">
    <location>
        <begin position="326"/>
        <end position="351"/>
    </location>
</feature>
<evidence type="ECO:0000256" key="1">
    <source>
        <dbReference type="ARBA" id="ARBA00004651"/>
    </source>
</evidence>
<keyword evidence="2" id="KW-1003">Cell membrane</keyword>
<gene>
    <name evidence="7" type="ORF">DWY26_11760</name>
</gene>
<sequence length="478" mass="53882">MGRYSRLGKNTVLVFIGNAGSKLIGLLMLPFYTRCLSIEDYGTTDIINVYVTFLLSVVSCCIAESIFIFPKGQIYEKQREYLSSGVAFLVIAFLITGIIFVGVSITADCYSIENSFTQNIWLIYALLIAQLCQQLFQQFARSIDRIMVFSVAGIVLTVSTALFSFFLIPHFGVVGFVLSLVLANWVTTAYSLFCSTAYRFISLSAISWGRCREMLLYSVPLIPNGIMWWLVSALNRPILEANGGMHAIGLFAVANKFPALLSMIFAVFSTSWQISVIEEYGKEGFNEFYNKICKYVVLMLVLVFIIITLCSKMLISIFASPEYIDAWIYIPILTLGTIFSAISSMSGAVFSATKTSKYFFYSSVWGAMTAVLLNFLLIPYMSIMGAAVSVLLSFVAMALSRIWYSRRYINLRNNYSLLLMILLSTLILILTVYLSSNRVLYYTSVILITMFILLINKNVCADFRVMYSKIRKRNEILH</sequence>
<dbReference type="PANTHER" id="PTHR30250">
    <property type="entry name" value="PST FAMILY PREDICTED COLANIC ACID TRANSPORTER"/>
    <property type="match status" value="1"/>
</dbReference>
<feature type="transmembrane region" description="Helical" evidence="6">
    <location>
        <begin position="119"/>
        <end position="136"/>
    </location>
</feature>
<organism evidence="7 8">
    <name type="scientific">Bacteroides caccae</name>
    <dbReference type="NCBI Taxonomy" id="47678"/>
    <lineage>
        <taxon>Bacteria</taxon>
        <taxon>Pseudomonadati</taxon>
        <taxon>Bacteroidota</taxon>
        <taxon>Bacteroidia</taxon>
        <taxon>Bacteroidales</taxon>
        <taxon>Bacteroidaceae</taxon>
        <taxon>Bacteroides</taxon>
    </lineage>
</organism>
<evidence type="ECO:0000256" key="2">
    <source>
        <dbReference type="ARBA" id="ARBA00022475"/>
    </source>
</evidence>
<feature type="transmembrane region" description="Helical" evidence="6">
    <location>
        <begin position="214"/>
        <end position="231"/>
    </location>
</feature>
<reference evidence="7 8" key="1">
    <citation type="submission" date="2018-08" db="EMBL/GenBank/DDBJ databases">
        <title>A genome reference for cultivated species of the human gut microbiota.</title>
        <authorList>
            <person name="Zou Y."/>
            <person name="Xue W."/>
            <person name="Luo G."/>
        </authorList>
    </citation>
    <scope>NUCLEOTIDE SEQUENCE [LARGE SCALE GENOMIC DNA]</scope>
    <source>
        <strain evidence="7 8">AF24-29LB</strain>
    </source>
</reference>
<proteinExistence type="predicted"/>
<dbReference type="InterPro" id="IPR002797">
    <property type="entry name" value="Polysacc_synth"/>
</dbReference>
<dbReference type="PANTHER" id="PTHR30250:SF11">
    <property type="entry name" value="O-ANTIGEN TRANSPORTER-RELATED"/>
    <property type="match status" value="1"/>
</dbReference>
<keyword evidence="5 6" id="KW-0472">Membrane</keyword>
<name>A0A412FSL6_9BACE</name>
<protein>
    <submittedName>
        <fullName evidence="7">Polysaccharide biosynthesis protein</fullName>
    </submittedName>
</protein>
<feature type="transmembrane region" description="Helical" evidence="6">
    <location>
        <begin position="12"/>
        <end position="32"/>
    </location>
</feature>
<feature type="transmembrane region" description="Helical" evidence="6">
    <location>
        <begin position="148"/>
        <end position="168"/>
    </location>
</feature>